<dbReference type="Ensembl" id="ENSCCRT00000043915.2">
    <property type="protein sequence ID" value="ENSCCRP00000040512.2"/>
    <property type="gene ID" value="ENSCCRG00000021642.2"/>
</dbReference>
<dbReference type="PANTHER" id="PTHR28642">
    <property type="entry name" value="MEIOSIS 1 ARREST PROTEIN"/>
    <property type="match status" value="1"/>
</dbReference>
<dbReference type="GO" id="GO:0007283">
    <property type="term" value="P:spermatogenesis"/>
    <property type="evidence" value="ECO:0007669"/>
    <property type="project" value="InterPro"/>
</dbReference>
<dbReference type="GO" id="GO:0007127">
    <property type="term" value="P:meiosis I"/>
    <property type="evidence" value="ECO:0007669"/>
    <property type="project" value="InterPro"/>
</dbReference>
<evidence type="ECO:0000313" key="1">
    <source>
        <dbReference type="Ensembl" id="ENSCCRP00000040512.2"/>
    </source>
</evidence>
<reference evidence="1" key="2">
    <citation type="submission" date="2025-09" db="UniProtKB">
        <authorList>
            <consortium name="Ensembl"/>
        </authorList>
    </citation>
    <scope>IDENTIFICATION</scope>
</reference>
<dbReference type="Proteomes" id="UP001108240">
    <property type="component" value="Unplaced"/>
</dbReference>
<dbReference type="OMA" id="MCHTANG"/>
<dbReference type="PANTHER" id="PTHR28642:SF1">
    <property type="entry name" value="MEIOSIS 1 ARREST PROTEIN"/>
    <property type="match status" value="1"/>
</dbReference>
<reference evidence="1" key="1">
    <citation type="submission" date="2025-08" db="UniProtKB">
        <authorList>
            <consortium name="Ensembl"/>
        </authorList>
    </citation>
    <scope>IDENTIFICATION</scope>
</reference>
<evidence type="ECO:0000313" key="2">
    <source>
        <dbReference type="Proteomes" id="UP001108240"/>
    </source>
</evidence>
<protein>
    <submittedName>
        <fullName evidence="1">Uncharacterized protein</fullName>
    </submittedName>
</protein>
<dbReference type="InterPro" id="IPR033587">
    <property type="entry name" value="M1AP"/>
</dbReference>
<organism evidence="1 2">
    <name type="scientific">Cyprinus carpio carpio</name>
    <dbReference type="NCBI Taxonomy" id="630221"/>
    <lineage>
        <taxon>Eukaryota</taxon>
        <taxon>Metazoa</taxon>
        <taxon>Chordata</taxon>
        <taxon>Craniata</taxon>
        <taxon>Vertebrata</taxon>
        <taxon>Euteleostomi</taxon>
        <taxon>Actinopterygii</taxon>
        <taxon>Neopterygii</taxon>
        <taxon>Teleostei</taxon>
        <taxon>Ostariophysi</taxon>
        <taxon>Cypriniformes</taxon>
        <taxon>Cyprinidae</taxon>
        <taxon>Cyprininae</taxon>
        <taxon>Cyprinus</taxon>
    </lineage>
</organism>
<dbReference type="AlphaFoldDB" id="A0A8C1C172"/>
<sequence>PVSCLSSGKGLSSSSFIRQPSCLLIVDASPPWWSETSTVLCQALENKFFLASSLAGPAHLPLLSVFAVSVKLPFVPVKSNLTRLLSYIEELRSLPQEAALQQFKQYMCHTANGDFNSSCVEVRTFTAKTKVLSIPYL</sequence>
<dbReference type="GO" id="GO:0051308">
    <property type="term" value="P:male meiosis chromosome separation"/>
    <property type="evidence" value="ECO:0007669"/>
    <property type="project" value="TreeGrafter"/>
</dbReference>
<accession>A0A8C1C172</accession>
<keyword evidence="2" id="KW-1185">Reference proteome</keyword>
<dbReference type="GeneTree" id="ENSGT00990000210019"/>
<name>A0A8C1C172_CYPCA</name>
<proteinExistence type="predicted"/>